<dbReference type="GeneID" id="91091230"/>
<feature type="region of interest" description="Disordered" evidence="1">
    <location>
        <begin position="261"/>
        <end position="281"/>
    </location>
</feature>
<feature type="compositionally biased region" description="Basic and acidic residues" evidence="1">
    <location>
        <begin position="229"/>
        <end position="238"/>
    </location>
</feature>
<dbReference type="EMBL" id="CP144098">
    <property type="protein sequence ID" value="WWC85692.1"/>
    <property type="molecule type" value="Genomic_DNA"/>
</dbReference>
<evidence type="ECO:0000313" key="2">
    <source>
        <dbReference type="EMBL" id="WWC85692.1"/>
    </source>
</evidence>
<organism evidence="2 3">
    <name type="scientific">Kwoniella dendrophila CBS 6074</name>
    <dbReference type="NCBI Taxonomy" id="1295534"/>
    <lineage>
        <taxon>Eukaryota</taxon>
        <taxon>Fungi</taxon>
        <taxon>Dikarya</taxon>
        <taxon>Basidiomycota</taxon>
        <taxon>Agaricomycotina</taxon>
        <taxon>Tremellomycetes</taxon>
        <taxon>Tremellales</taxon>
        <taxon>Cryptococcaceae</taxon>
        <taxon>Kwoniella</taxon>
    </lineage>
</organism>
<protein>
    <submittedName>
        <fullName evidence="2">Uncharacterized protein</fullName>
    </submittedName>
</protein>
<dbReference type="GO" id="GO:0032040">
    <property type="term" value="C:small-subunit processome"/>
    <property type="evidence" value="ECO:0007669"/>
    <property type="project" value="TreeGrafter"/>
</dbReference>
<dbReference type="GO" id="GO:0000462">
    <property type="term" value="P:maturation of SSU-rRNA from tricistronic rRNA transcript (SSU-rRNA, 5.8S rRNA, LSU-rRNA)"/>
    <property type="evidence" value="ECO:0007669"/>
    <property type="project" value="TreeGrafter"/>
</dbReference>
<dbReference type="AlphaFoldDB" id="A0AAX4JLM6"/>
<feature type="region of interest" description="Disordered" evidence="1">
    <location>
        <begin position="297"/>
        <end position="404"/>
    </location>
</feature>
<accession>A0AAX4JLM6</accession>
<feature type="compositionally biased region" description="Polar residues" evidence="1">
    <location>
        <begin position="182"/>
        <end position="193"/>
    </location>
</feature>
<reference evidence="2 3" key="1">
    <citation type="submission" date="2024-01" db="EMBL/GenBank/DDBJ databases">
        <title>Comparative genomics of Cryptococcus and Kwoniella reveals pathogenesis evolution and contrasting modes of karyotype evolution via chromosome fusion or intercentromeric recombination.</title>
        <authorList>
            <person name="Coelho M.A."/>
            <person name="David-Palma M."/>
            <person name="Shea T."/>
            <person name="Bowers K."/>
            <person name="McGinley-Smith S."/>
            <person name="Mohammad A.W."/>
            <person name="Gnirke A."/>
            <person name="Yurkov A.M."/>
            <person name="Nowrousian M."/>
            <person name="Sun S."/>
            <person name="Cuomo C.A."/>
            <person name="Heitman J."/>
        </authorList>
    </citation>
    <scope>NUCLEOTIDE SEQUENCE [LARGE SCALE GENOMIC DNA]</scope>
    <source>
        <strain evidence="2 3">CBS 6074</strain>
    </source>
</reference>
<feature type="region of interest" description="Disordered" evidence="1">
    <location>
        <begin position="157"/>
        <end position="240"/>
    </location>
</feature>
<feature type="compositionally biased region" description="Polar residues" evidence="1">
    <location>
        <begin position="261"/>
        <end position="279"/>
    </location>
</feature>
<proteinExistence type="predicted"/>
<dbReference type="Proteomes" id="UP001355207">
    <property type="component" value="Chromosome 1"/>
</dbReference>
<feature type="compositionally biased region" description="Basic and acidic residues" evidence="1">
    <location>
        <begin position="302"/>
        <end position="313"/>
    </location>
</feature>
<feature type="compositionally biased region" description="Low complexity" evidence="1">
    <location>
        <begin position="334"/>
        <end position="345"/>
    </location>
</feature>
<name>A0AAX4JLM6_9TREE</name>
<dbReference type="PANTHER" id="PTHR13237:SF9">
    <property type="entry name" value="NEUROGUIDIN"/>
    <property type="match status" value="1"/>
</dbReference>
<evidence type="ECO:0000256" key="1">
    <source>
        <dbReference type="SAM" id="MobiDB-lite"/>
    </source>
</evidence>
<keyword evidence="3" id="KW-1185">Reference proteome</keyword>
<sequence>MDSDTETIPNLSTDEVLRLFVTIQTSVDATTSSSKPLLAKVKNNDDSLDFSSGLSLLLLRPQLLLSSLQNLIISLSLRLIDPSLPFPTPDELQSTISLSTPFNASRSHTDIKGTQGLLAELGGELVLGQEVMDKIRGMETKLEYQIKKLIGLAEADEKRGSKQETVEDVEEDPLSFRPNPSAIVSSREQPTKQSKYSSAKADSDDEGESSSKIYRPPRVAAVPYQETGGRGEKKERQRQAPALLSEFAASIDSAPIMESTSGLSVRHTAGNNKTNSISNKRAEELKRIKEFEESNMTRLVTSKKEQKRRRDDEASLSMGFGISSNNRNRKGRNGLESELEGVLGERSSKGVWDNLGVTSLGQRGDSLQRGKKRLSDSGGAPGFGSGQKKIRNQKFERDMKRRKK</sequence>
<dbReference type="PANTHER" id="PTHR13237">
    <property type="entry name" value="SOMETHING ABOUT SILENCING PROTEIN 10-RELATED"/>
    <property type="match status" value="1"/>
</dbReference>
<gene>
    <name evidence="2" type="ORF">L201_000558</name>
</gene>
<feature type="compositionally biased region" description="Basic and acidic residues" evidence="1">
    <location>
        <begin position="393"/>
        <end position="404"/>
    </location>
</feature>
<dbReference type="RefSeq" id="XP_066072455.1">
    <property type="nucleotide sequence ID" value="XM_066216358.1"/>
</dbReference>
<evidence type="ECO:0000313" key="3">
    <source>
        <dbReference type="Proteomes" id="UP001355207"/>
    </source>
</evidence>